<keyword evidence="2" id="KW-1133">Transmembrane helix</keyword>
<accession>A0A2M7B8M1</accession>
<evidence type="ECO:0000313" key="4">
    <source>
        <dbReference type="Proteomes" id="UP000228561"/>
    </source>
</evidence>
<organism evidence="3 4">
    <name type="scientific">Candidatus Tagabacteria bacterium CG03_land_8_20_14_0_80_41_22</name>
    <dbReference type="NCBI Taxonomy" id="1975020"/>
    <lineage>
        <taxon>Bacteria</taxon>
        <taxon>Candidatus Tagaibacteriota</taxon>
    </lineage>
</organism>
<evidence type="ECO:0000313" key="3">
    <source>
        <dbReference type="EMBL" id="PIU99418.1"/>
    </source>
</evidence>
<reference evidence="4" key="1">
    <citation type="submission" date="2017-09" db="EMBL/GenBank/DDBJ databases">
        <title>Depth-based differentiation of microbial function through sediment-hosted aquifers and enrichment of novel symbionts in the deep terrestrial subsurface.</title>
        <authorList>
            <person name="Probst A.J."/>
            <person name="Ladd B."/>
            <person name="Jarett J.K."/>
            <person name="Geller-Mcgrath D.E."/>
            <person name="Sieber C.M.K."/>
            <person name="Emerson J.B."/>
            <person name="Anantharaman K."/>
            <person name="Thomas B.C."/>
            <person name="Malmstrom R."/>
            <person name="Stieglmeier M."/>
            <person name="Klingl A."/>
            <person name="Woyke T."/>
            <person name="Ryan C.M."/>
            <person name="Banfield J.F."/>
        </authorList>
    </citation>
    <scope>NUCLEOTIDE SEQUENCE [LARGE SCALE GENOMIC DNA]</scope>
</reference>
<name>A0A2M7B8M1_9BACT</name>
<keyword evidence="2" id="KW-0812">Transmembrane</keyword>
<sequence>MISFNKNFWKFVGGFLVILFLATGALLGFQYWQNYKQEQELKTMMKELDQKDFSNNNPATDSPSEEIIPEN</sequence>
<evidence type="ECO:0000256" key="1">
    <source>
        <dbReference type="SAM" id="MobiDB-lite"/>
    </source>
</evidence>
<dbReference type="Proteomes" id="UP000228561">
    <property type="component" value="Unassembled WGS sequence"/>
</dbReference>
<protein>
    <submittedName>
        <fullName evidence="3">Uncharacterized protein</fullName>
    </submittedName>
</protein>
<gene>
    <name evidence="3" type="ORF">COS58_02485</name>
</gene>
<comment type="caution">
    <text evidence="3">The sequence shown here is derived from an EMBL/GenBank/DDBJ whole genome shotgun (WGS) entry which is preliminary data.</text>
</comment>
<dbReference type="EMBL" id="PEVG01000030">
    <property type="protein sequence ID" value="PIU99418.1"/>
    <property type="molecule type" value="Genomic_DNA"/>
</dbReference>
<evidence type="ECO:0000256" key="2">
    <source>
        <dbReference type="SAM" id="Phobius"/>
    </source>
</evidence>
<feature type="compositionally biased region" description="Polar residues" evidence="1">
    <location>
        <begin position="53"/>
        <end position="62"/>
    </location>
</feature>
<feature type="transmembrane region" description="Helical" evidence="2">
    <location>
        <begin position="12"/>
        <end position="32"/>
    </location>
</feature>
<dbReference type="AlphaFoldDB" id="A0A2M7B8M1"/>
<feature type="region of interest" description="Disordered" evidence="1">
    <location>
        <begin position="47"/>
        <end position="71"/>
    </location>
</feature>
<keyword evidence="2" id="KW-0472">Membrane</keyword>
<proteinExistence type="predicted"/>